<name>A0A674IW06_9SAUR</name>
<feature type="chain" id="PRO_5025450794" description="Secreted protein" evidence="1">
    <location>
        <begin position="23"/>
        <end position="86"/>
    </location>
</feature>
<dbReference type="Ensembl" id="ENSTMTT00000012890.1">
    <property type="protein sequence ID" value="ENSTMTP00000012458.1"/>
    <property type="gene ID" value="ENSTMTG00000009020.1"/>
</dbReference>
<dbReference type="InParanoid" id="A0A674IW06"/>
<evidence type="ECO:0000313" key="2">
    <source>
        <dbReference type="Ensembl" id="ENSTMTP00000012458.1"/>
    </source>
</evidence>
<protein>
    <recommendedName>
        <fullName evidence="4">Secreted protein</fullName>
    </recommendedName>
</protein>
<reference evidence="2" key="1">
    <citation type="submission" date="2025-08" db="UniProtKB">
        <authorList>
            <consortium name="Ensembl"/>
        </authorList>
    </citation>
    <scope>IDENTIFICATION</scope>
</reference>
<proteinExistence type="predicted"/>
<organism evidence="2 3">
    <name type="scientific">Terrapene triunguis</name>
    <name type="common">Three-toed box turtle</name>
    <dbReference type="NCBI Taxonomy" id="2587831"/>
    <lineage>
        <taxon>Eukaryota</taxon>
        <taxon>Metazoa</taxon>
        <taxon>Chordata</taxon>
        <taxon>Craniata</taxon>
        <taxon>Vertebrata</taxon>
        <taxon>Euteleostomi</taxon>
        <taxon>Archelosauria</taxon>
        <taxon>Testudinata</taxon>
        <taxon>Testudines</taxon>
        <taxon>Cryptodira</taxon>
        <taxon>Durocryptodira</taxon>
        <taxon>Testudinoidea</taxon>
        <taxon>Emydidae</taxon>
        <taxon>Terrapene</taxon>
    </lineage>
</organism>
<keyword evidence="1" id="KW-0732">Signal</keyword>
<accession>A0A674IW06</accession>
<dbReference type="Proteomes" id="UP000472274">
    <property type="component" value="Unplaced"/>
</dbReference>
<evidence type="ECO:0008006" key="4">
    <source>
        <dbReference type="Google" id="ProtNLM"/>
    </source>
</evidence>
<keyword evidence="3" id="KW-1185">Reference proteome</keyword>
<dbReference type="GeneTree" id="ENSGT00960000190971"/>
<evidence type="ECO:0000256" key="1">
    <source>
        <dbReference type="SAM" id="SignalP"/>
    </source>
</evidence>
<evidence type="ECO:0000313" key="3">
    <source>
        <dbReference type="Proteomes" id="UP000472274"/>
    </source>
</evidence>
<feature type="signal peptide" evidence="1">
    <location>
        <begin position="1"/>
        <end position="22"/>
    </location>
</feature>
<dbReference type="AlphaFoldDB" id="A0A674IW06"/>
<reference evidence="2" key="2">
    <citation type="submission" date="2025-09" db="UniProtKB">
        <authorList>
            <consortium name="Ensembl"/>
        </authorList>
    </citation>
    <scope>IDENTIFICATION</scope>
</reference>
<sequence>MLRAYFMFCFGVLPTEILQIRAGQTLCLQCTTDNNNNNMKRIWQAVPHPGSRHGTRSQEISYSYSWASACENNIPVGVKASVWFPI</sequence>